<gene>
    <name evidence="2" type="ORF">pdam_00011190</name>
</gene>
<feature type="region of interest" description="Disordered" evidence="1">
    <location>
        <begin position="55"/>
        <end position="79"/>
    </location>
</feature>
<dbReference type="AlphaFoldDB" id="A0A3M6TSK4"/>
<protein>
    <submittedName>
        <fullName evidence="2">Uncharacterized protein</fullName>
    </submittedName>
</protein>
<proteinExistence type="predicted"/>
<comment type="caution">
    <text evidence="2">The sequence shown here is derived from an EMBL/GenBank/DDBJ whole genome shotgun (WGS) entry which is preliminary data.</text>
</comment>
<name>A0A3M6TSK4_POCDA</name>
<evidence type="ECO:0000313" key="3">
    <source>
        <dbReference type="Proteomes" id="UP000275408"/>
    </source>
</evidence>
<keyword evidence="3" id="KW-1185">Reference proteome</keyword>
<reference evidence="2 3" key="1">
    <citation type="journal article" date="2018" name="Sci. Rep.">
        <title>Comparative analysis of the Pocillopora damicornis genome highlights role of immune system in coral evolution.</title>
        <authorList>
            <person name="Cunning R."/>
            <person name="Bay R.A."/>
            <person name="Gillette P."/>
            <person name="Baker A.C."/>
            <person name="Traylor-Knowles N."/>
        </authorList>
    </citation>
    <scope>NUCLEOTIDE SEQUENCE [LARGE SCALE GENOMIC DNA]</scope>
    <source>
        <strain evidence="2">RSMAS</strain>
        <tissue evidence="2">Whole animal</tissue>
    </source>
</reference>
<dbReference type="Proteomes" id="UP000275408">
    <property type="component" value="Unassembled WGS sequence"/>
</dbReference>
<evidence type="ECO:0000313" key="2">
    <source>
        <dbReference type="EMBL" id="RMX44383.1"/>
    </source>
</evidence>
<evidence type="ECO:0000256" key="1">
    <source>
        <dbReference type="SAM" id="MobiDB-lite"/>
    </source>
</evidence>
<accession>A0A3M6TSK4</accession>
<organism evidence="2 3">
    <name type="scientific">Pocillopora damicornis</name>
    <name type="common">Cauliflower coral</name>
    <name type="synonym">Millepora damicornis</name>
    <dbReference type="NCBI Taxonomy" id="46731"/>
    <lineage>
        <taxon>Eukaryota</taxon>
        <taxon>Metazoa</taxon>
        <taxon>Cnidaria</taxon>
        <taxon>Anthozoa</taxon>
        <taxon>Hexacorallia</taxon>
        <taxon>Scleractinia</taxon>
        <taxon>Astrocoeniina</taxon>
        <taxon>Pocilloporidae</taxon>
        <taxon>Pocillopora</taxon>
    </lineage>
</organism>
<sequence>MGFIVVQWENENSIVNEKKTVGAMDLKEGTAVDISTNSMKSRYKMDRLLVDNLVQGQQRKLRDPESQGLSTRLKLPKKK</sequence>
<dbReference type="EMBL" id="RCHS01002988">
    <property type="protein sequence ID" value="RMX44383.1"/>
    <property type="molecule type" value="Genomic_DNA"/>
</dbReference>